<keyword evidence="4" id="KW-1185">Reference proteome</keyword>
<evidence type="ECO:0000313" key="3">
    <source>
        <dbReference type="EMBL" id="SES89824.1"/>
    </source>
</evidence>
<organism evidence="3 4">
    <name type="scientific">Myxococcus fulvus</name>
    <dbReference type="NCBI Taxonomy" id="33"/>
    <lineage>
        <taxon>Bacteria</taxon>
        <taxon>Pseudomonadati</taxon>
        <taxon>Myxococcota</taxon>
        <taxon>Myxococcia</taxon>
        <taxon>Myxococcales</taxon>
        <taxon>Cystobacterineae</taxon>
        <taxon>Myxococcaceae</taxon>
        <taxon>Myxococcus</taxon>
    </lineage>
</organism>
<feature type="transmembrane region" description="Helical" evidence="1">
    <location>
        <begin position="175"/>
        <end position="192"/>
    </location>
</feature>
<dbReference type="InterPro" id="IPR057169">
    <property type="entry name" value="DUF7847"/>
</dbReference>
<dbReference type="EMBL" id="FOIB01000001">
    <property type="protein sequence ID" value="SES89824.1"/>
    <property type="molecule type" value="Genomic_DNA"/>
</dbReference>
<comment type="caution">
    <text evidence="3">The sequence shown here is derived from an EMBL/GenBank/DDBJ whole genome shotgun (WGS) entry which is preliminary data.</text>
</comment>
<feature type="domain" description="DUF7847" evidence="2">
    <location>
        <begin position="158"/>
        <end position="262"/>
    </location>
</feature>
<dbReference type="Pfam" id="PF25231">
    <property type="entry name" value="DUF7847"/>
    <property type="match status" value="1"/>
</dbReference>
<accession>A0ABY1BWG3</accession>
<feature type="transmembrane region" description="Helical" evidence="1">
    <location>
        <begin position="102"/>
        <end position="124"/>
    </location>
</feature>
<evidence type="ECO:0000256" key="1">
    <source>
        <dbReference type="SAM" id="Phobius"/>
    </source>
</evidence>
<proteinExistence type="predicted"/>
<feature type="transmembrane region" description="Helical" evidence="1">
    <location>
        <begin position="213"/>
        <end position="235"/>
    </location>
</feature>
<gene>
    <name evidence="3" type="ORF">SAMN05443572_101512</name>
</gene>
<keyword evidence="1" id="KW-0472">Membrane</keyword>
<keyword evidence="1" id="KW-0812">Transmembrane</keyword>
<reference evidence="3 4" key="1">
    <citation type="submission" date="2016-10" db="EMBL/GenBank/DDBJ databases">
        <authorList>
            <person name="Varghese N."/>
            <person name="Submissions S."/>
        </authorList>
    </citation>
    <scope>NUCLEOTIDE SEQUENCE [LARGE SCALE GENOMIC DNA]</scope>
    <source>
        <strain evidence="3 4">DSM 16525</strain>
    </source>
</reference>
<protein>
    <recommendedName>
        <fullName evidence="2">DUF7847 domain-containing protein</fullName>
    </recommendedName>
</protein>
<name>A0ABY1BWG3_MYXFU</name>
<feature type="transmembrane region" description="Helical" evidence="1">
    <location>
        <begin position="145"/>
        <end position="169"/>
    </location>
</feature>
<sequence length="289" mass="30955">MSSAVSEVAPTCAVHPLEDSVFVCDRCGSFGCTGCRGHPEATRCAPCVRRIREDPTAMAPTRLLRDACSLLLQHRVLLAGLFILQWLCLMGSGALLHLTQSTLPGITSLVAAELGLSILLMRAVARRLREQAGLPALDVSSPWVVLARIPLLFLMYVLTFLVILGGSFLLVLPGVYMALCTSLAPAAVAVDGKGPLAALRLSYQLVRGHRRRLLGALLPVLVLMPVTDTVGSLLTDATEHLPAPFSVAADIVATLMVMASVTLHPLVLVLAYQRLLERQPVSRSSPERT</sequence>
<dbReference type="Proteomes" id="UP000183760">
    <property type="component" value="Unassembled WGS sequence"/>
</dbReference>
<evidence type="ECO:0000313" key="4">
    <source>
        <dbReference type="Proteomes" id="UP000183760"/>
    </source>
</evidence>
<keyword evidence="1" id="KW-1133">Transmembrane helix</keyword>
<feature type="transmembrane region" description="Helical" evidence="1">
    <location>
        <begin position="247"/>
        <end position="272"/>
    </location>
</feature>
<evidence type="ECO:0000259" key="2">
    <source>
        <dbReference type="Pfam" id="PF25231"/>
    </source>
</evidence>
<feature type="transmembrane region" description="Helical" evidence="1">
    <location>
        <begin position="76"/>
        <end position="96"/>
    </location>
</feature>